<keyword evidence="9" id="KW-0653">Protein transport</keyword>
<comment type="caution">
    <text evidence="15">The sequence shown here is derived from an EMBL/GenBank/DDBJ whole genome shotgun (WGS) entry which is preliminary data.</text>
</comment>
<evidence type="ECO:0000256" key="9">
    <source>
        <dbReference type="ARBA" id="ARBA00022927"/>
    </source>
</evidence>
<dbReference type="PANTHER" id="PTHR12730">
    <property type="entry name" value="HSDA/SDA1-RELATED"/>
    <property type="match status" value="1"/>
</dbReference>
<comment type="catalytic activity">
    <reaction evidence="12">
        <text>L-gulono-1,4-lactone + O2 = L-ascorbate + H2O2 + H(+)</text>
        <dbReference type="Rhea" id="RHEA:32363"/>
        <dbReference type="ChEBI" id="CHEBI:15378"/>
        <dbReference type="ChEBI" id="CHEBI:15379"/>
        <dbReference type="ChEBI" id="CHEBI:16240"/>
        <dbReference type="ChEBI" id="CHEBI:17587"/>
        <dbReference type="ChEBI" id="CHEBI:38290"/>
        <dbReference type="EC" id="1.1.3.8"/>
    </reaction>
</comment>
<feature type="compositionally biased region" description="Basic and acidic residues" evidence="13">
    <location>
        <begin position="1254"/>
        <end position="1280"/>
    </location>
</feature>
<dbReference type="GO" id="GO:0019853">
    <property type="term" value="P:L-ascorbic acid biosynthetic process"/>
    <property type="evidence" value="ECO:0007669"/>
    <property type="project" value="UniProtKB-KW"/>
</dbReference>
<dbReference type="GO" id="GO:0000055">
    <property type="term" value="P:ribosomal large subunit export from nucleus"/>
    <property type="evidence" value="ECO:0007669"/>
    <property type="project" value="InterPro"/>
</dbReference>
<proteinExistence type="inferred from homology"/>
<evidence type="ECO:0000256" key="5">
    <source>
        <dbReference type="ARBA" id="ARBA00022448"/>
    </source>
</evidence>
<dbReference type="VEuPathDB" id="TriTrypDB:LDHU3_17.2000"/>
<dbReference type="InterPro" id="IPR007949">
    <property type="entry name" value="SDA1_MD"/>
</dbReference>
<dbReference type="InterPro" id="IPR006094">
    <property type="entry name" value="Oxid_FAD_bind_N"/>
</dbReference>
<gene>
    <name evidence="15" type="ORF">CGC20_37400</name>
</gene>
<dbReference type="FunFam" id="3.30.465.10:FF:000033">
    <property type="entry name" value="L-gulonolactone oxidase 5"/>
    <property type="match status" value="1"/>
</dbReference>
<feature type="region of interest" description="Disordered" evidence="13">
    <location>
        <begin position="1389"/>
        <end position="1551"/>
    </location>
</feature>
<feature type="domain" description="FAD-binding PCMH-type" evidence="14">
    <location>
        <begin position="17"/>
        <end position="187"/>
    </location>
</feature>
<feature type="compositionally biased region" description="Low complexity" evidence="13">
    <location>
        <begin position="1215"/>
        <end position="1236"/>
    </location>
</feature>
<dbReference type="Gene3D" id="3.30.465.10">
    <property type="match status" value="1"/>
</dbReference>
<feature type="compositionally biased region" description="Basic and acidic residues" evidence="13">
    <location>
        <begin position="1466"/>
        <end position="1495"/>
    </location>
</feature>
<dbReference type="GO" id="GO:0005730">
    <property type="term" value="C:nucleolus"/>
    <property type="evidence" value="ECO:0007669"/>
    <property type="project" value="TreeGrafter"/>
</dbReference>
<dbReference type="EC" id="1.1.3.8" evidence="4"/>
<dbReference type="Proteomes" id="UP000318821">
    <property type="component" value="Unassembled WGS sequence"/>
</dbReference>
<dbReference type="Pfam" id="PF04030">
    <property type="entry name" value="ALO"/>
    <property type="match status" value="1"/>
</dbReference>
<feature type="region of interest" description="Disordered" evidence="13">
    <location>
        <begin position="1213"/>
        <end position="1375"/>
    </location>
</feature>
<dbReference type="FunFam" id="3.30.70.2520:FF:000005">
    <property type="entry name" value="L-gulonolactone oxidase, putative"/>
    <property type="match status" value="1"/>
</dbReference>
<dbReference type="EMBL" id="RHLD01000040">
    <property type="protein sequence ID" value="TPP55035.1"/>
    <property type="molecule type" value="Genomic_DNA"/>
</dbReference>
<dbReference type="GO" id="GO:0042273">
    <property type="term" value="P:ribosomal large subunit biogenesis"/>
    <property type="evidence" value="ECO:0007669"/>
    <property type="project" value="InterPro"/>
</dbReference>
<comment type="subcellular location">
    <subcellularLocation>
        <location evidence="1">Nucleus</location>
    </subcellularLocation>
</comment>
<evidence type="ECO:0000256" key="4">
    <source>
        <dbReference type="ARBA" id="ARBA00013121"/>
    </source>
</evidence>
<dbReference type="InterPro" id="IPR036318">
    <property type="entry name" value="FAD-bd_PCMH-like_sf"/>
</dbReference>
<reference evidence="16" key="1">
    <citation type="submission" date="2019-02" db="EMBL/GenBank/DDBJ databases">
        <title>FDA dAtabase for Regulatory Grade micrObial Sequences (FDA-ARGOS): Supporting development and validation of Infectious Disease Dx tests.</title>
        <authorList>
            <person name="Duncan R."/>
            <person name="Fisher C."/>
            <person name="Tallon L."/>
            <person name="Sadzewicz L."/>
            <person name="Sengamalay N."/>
            <person name="Ott S."/>
            <person name="Godinez A."/>
            <person name="Nagaraj S."/>
            <person name="Vavikolanu K."/>
            <person name="Vyas G."/>
            <person name="Nadendla S."/>
            <person name="Aluvathingal J."/>
            <person name="Sichtig H."/>
        </authorList>
    </citation>
    <scope>NUCLEOTIDE SEQUENCE [LARGE SCALE GENOMIC DNA]</scope>
    <source>
        <strain evidence="16">FDAARGOS_360</strain>
    </source>
</reference>
<dbReference type="InterPro" id="IPR016167">
    <property type="entry name" value="FAD-bd_PCMH_sub1"/>
</dbReference>
<dbReference type="VEuPathDB" id="TriTrypDB:LDHU3_17.2020"/>
<evidence type="ECO:0000256" key="2">
    <source>
        <dbReference type="ARBA" id="ARBA00005147"/>
    </source>
</evidence>
<keyword evidence="10" id="KW-0560">Oxidoreductase</keyword>
<evidence type="ECO:0000313" key="16">
    <source>
        <dbReference type="Proteomes" id="UP000318821"/>
    </source>
</evidence>
<keyword evidence="6" id="KW-0690">Ribosome biogenesis</keyword>
<accession>A0A504Y4B7</accession>
<evidence type="ECO:0000256" key="1">
    <source>
        <dbReference type="ARBA" id="ARBA00004123"/>
    </source>
</evidence>
<dbReference type="InterPro" id="IPR012977">
    <property type="entry name" value="SDA1_N"/>
</dbReference>
<dbReference type="GO" id="GO:0016020">
    <property type="term" value="C:membrane"/>
    <property type="evidence" value="ECO:0007669"/>
    <property type="project" value="InterPro"/>
</dbReference>
<dbReference type="PANTHER" id="PTHR12730:SF0">
    <property type="entry name" value="PROTEIN SDA1 HOMOLOG"/>
    <property type="match status" value="1"/>
</dbReference>
<evidence type="ECO:0000256" key="10">
    <source>
        <dbReference type="ARBA" id="ARBA00023002"/>
    </source>
</evidence>
<keyword evidence="5" id="KW-0813">Transport</keyword>
<dbReference type="Gene3D" id="3.30.70.2520">
    <property type="match status" value="1"/>
</dbReference>
<evidence type="ECO:0000256" key="3">
    <source>
        <dbReference type="ARBA" id="ARBA00005783"/>
    </source>
</evidence>
<evidence type="ECO:0000256" key="8">
    <source>
        <dbReference type="ARBA" id="ARBA00022729"/>
    </source>
</evidence>
<comment type="pathway">
    <text evidence="2">Cofactor biosynthesis; L-ascorbate biosynthesis.</text>
</comment>
<evidence type="ECO:0000256" key="6">
    <source>
        <dbReference type="ARBA" id="ARBA00022517"/>
    </source>
</evidence>
<dbReference type="InterPro" id="IPR016169">
    <property type="entry name" value="FAD-bd_PCMH_sub2"/>
</dbReference>
<comment type="similarity">
    <text evidence="3">Belongs to the SDA1 family.</text>
</comment>
<dbReference type="VEuPathDB" id="TriTrypDB:LdCL_170021000"/>
<evidence type="ECO:0000259" key="14">
    <source>
        <dbReference type="PROSITE" id="PS51387"/>
    </source>
</evidence>
<evidence type="ECO:0000256" key="11">
    <source>
        <dbReference type="ARBA" id="ARBA00023242"/>
    </source>
</evidence>
<dbReference type="Gene3D" id="3.30.43.10">
    <property type="entry name" value="Uridine Diphospho-n-acetylenolpyruvylglucosamine Reductase, domain 2"/>
    <property type="match status" value="1"/>
</dbReference>
<keyword evidence="11" id="KW-0539">Nucleus</keyword>
<dbReference type="VEuPathDB" id="TriTrypDB:LdBPK_171480.1"/>
<dbReference type="VEuPathDB" id="TriTrypDB:LdBPK_171470.1"/>
<feature type="compositionally biased region" description="Polar residues" evidence="13">
    <location>
        <begin position="1426"/>
        <end position="1440"/>
    </location>
</feature>
<feature type="compositionally biased region" description="Low complexity" evidence="13">
    <location>
        <begin position="1394"/>
        <end position="1423"/>
    </location>
</feature>
<dbReference type="GO" id="GO:0071949">
    <property type="term" value="F:FAD binding"/>
    <property type="evidence" value="ECO:0007669"/>
    <property type="project" value="InterPro"/>
</dbReference>
<keyword evidence="7" id="KW-0060">Ascorbate biosynthesis</keyword>
<dbReference type="Pfam" id="PF08158">
    <property type="entry name" value="SDA1_HEAT"/>
    <property type="match status" value="1"/>
</dbReference>
<dbReference type="VEuPathDB" id="TriTrypDB:LdCL_170021100"/>
<dbReference type="Pfam" id="PF05285">
    <property type="entry name" value="SDA1_dom"/>
    <property type="match status" value="1"/>
</dbReference>
<dbReference type="GO" id="GO:0003885">
    <property type="term" value="F:D-arabinono-1,4-lactone oxidase activity"/>
    <property type="evidence" value="ECO:0007669"/>
    <property type="project" value="InterPro"/>
</dbReference>
<dbReference type="VEuPathDB" id="TriTrypDB:LDHU3_17.2010"/>
<dbReference type="GO" id="GO:0050105">
    <property type="term" value="F:L-gulonolactone oxidase activity"/>
    <property type="evidence" value="ECO:0007669"/>
    <property type="project" value="UniProtKB-EC"/>
</dbReference>
<dbReference type="InterPro" id="IPR027312">
    <property type="entry name" value="Sda1"/>
</dbReference>
<dbReference type="Pfam" id="PF01565">
    <property type="entry name" value="FAD_binding_4"/>
    <property type="match status" value="1"/>
</dbReference>
<sequence length="1566" mass="174094">MSAQSAASRWTNLAGIGSCHPTHHHYPTSTEEVQDAVELVRSQNGKCRVAGAGKSPNTATFTNEHLIHMERMNRILSIDTVAHTITCEAGAVMEEVMRSVDKVGLMVRCVPSYVRTTVGGCIATATHSSGSQCHCLSDYVRGLKIVDGCAQIRTLVAGKDDAELRLAACHLGVIGIVTEVTLEVQPRVQWKLVSQPLPMKDATNAALVAEKVRSTEYYRWWWVPHTDGCYESYGRVESTTDISALPPLPDALTARDDAPVQPSPAALQEASSASDSSASLIVKSALKSIATDFVRHQVVEWSLWAACLYPAIQPYVNKAYQRVFFSAPQVQRGSALECFTFDCLFKQWANEWAIDASRAVEAFNRLRDMIDREGMLLHFPVEFRFTAPDVSDMSPAVGRPTCWIGVVMYRPYGQEARDTRRCYDGFCHVMEEMGGRPHWAKYYDWGHREITAAYGDHWERFLALRRRMDPDDIFVNRWFRNLMSSDRVNSTACTPPGGVDPERYMGTLSDGIRRKQNKLHRGSPHTGGRPTDALPAIRKMPSERLSRNGLSQADGTALHHVAQRLVPGIDRIATRQHGQQAACPSQNRPLPESFDAARSGAVGPVAPTLPRSGGAAASSNLSTEYNTAFARDISSPNNEDSVHALKAAFDVFPEAAASARASQHLSTERDAIAIWSGAATQERRTANALCTGVCDCARAAFLPQPPTHLAALGLLAHMAEPAFRGTLLLLQNRTRRDPESYRDEFLAQLDHFRAFSATVLSQRSLNPQFIAVLNYVCHVGHCFPKDAAVIVNIVLELLRASKGNGLPMDLRLALVKSLILLRAKDLVSTDHTFPLFFELLQERDKTLRKLILTHVVSDIRKANMPGAKNGAQINKRAQNFLFSVMAEDDPVQARCAEMVMIDLYRRRVWSDERTVEVLTKACFSKHTPILRTALRFFLLQMPRITSVDDEDGEGGEEQDPGRTISKLQQKMKIVKKTSKRERVLKRSVRGAKRKYDRQEKEEALFAKQHVDPVRLLRDPQQFVERLLAKLQKTSERFEVRLLYLNVIARTVSEHEVLHLPLYGFLERYMEPSQLHATQLLALSATCVHAMVPPDAIEPLLRTIANHFVSDRSSADAITVGINTIREICKRQPLAMNADLLKDLAEYKNQRGDKGVMMAARALIQLYRDVYPELLPAKLRGSKAGAADMATKPVYGSKHVYTDIPGLELLYQDIDNNAGNDESGSESSSSEVDSSSGDAEEEDKSEDACPQLAPVHEHAHSAANRTDADGEGPRKRARLEEAAPVSVASQNGAALSESSTDDEDEGVDSDVDEDGEGVASDEENDDEESDDEESEDESEFGWEETSDDEESERDEESTAEAKEEEPASLSAALANANSGADWFEDLTEGMSSRNASSSLRAGSVSSSKALSTTSISSSRLLTDSDFQKINQLRTQHGSHQSLRGKRKERDAQSKKRHDLIHGISNDLDAHDIEHFTEKKRETDKQAKIEQARELRKASSTFELRRKKKSKLNSTHGEHSKRGKLFQMTKRSRRVAAKLKSSVADRATRAKEMQKKDIKFRIKRGWKA</sequence>
<evidence type="ECO:0000313" key="15">
    <source>
        <dbReference type="EMBL" id="TPP55035.1"/>
    </source>
</evidence>
<dbReference type="GO" id="GO:0015031">
    <property type="term" value="P:protein transport"/>
    <property type="evidence" value="ECO:0007669"/>
    <property type="project" value="UniProtKB-KW"/>
</dbReference>
<dbReference type="VEuPathDB" id="TriTrypDB:LdCL_170020900"/>
<dbReference type="FunFam" id="3.30.43.10:FF:000027">
    <property type="entry name" value="L-gulonolactone oxidase, putative"/>
    <property type="match status" value="1"/>
</dbReference>
<feature type="compositionally biased region" description="Basic residues" evidence="13">
    <location>
        <begin position="1517"/>
        <end position="1535"/>
    </location>
</feature>
<name>A0A504Y4B7_LEIDO</name>
<dbReference type="InterPro" id="IPR007173">
    <property type="entry name" value="ALO_C"/>
</dbReference>
<feature type="compositionally biased region" description="Low complexity" evidence="13">
    <location>
        <begin position="1366"/>
        <end position="1375"/>
    </location>
</feature>
<keyword evidence="8" id="KW-0732">Signal</keyword>
<evidence type="ECO:0000256" key="12">
    <source>
        <dbReference type="ARBA" id="ARBA00048083"/>
    </source>
</evidence>
<dbReference type="InterPro" id="IPR016166">
    <property type="entry name" value="FAD-bd_PCMH"/>
</dbReference>
<dbReference type="PROSITE" id="PS51387">
    <property type="entry name" value="FAD_PCMH"/>
    <property type="match status" value="1"/>
</dbReference>
<feature type="compositionally biased region" description="Acidic residues" evidence="13">
    <location>
        <begin position="1298"/>
        <end position="1357"/>
    </location>
</feature>
<dbReference type="SUPFAM" id="SSF56176">
    <property type="entry name" value="FAD-binding/transporter-associated domain-like"/>
    <property type="match status" value="1"/>
</dbReference>
<evidence type="ECO:0000256" key="7">
    <source>
        <dbReference type="ARBA" id="ARBA00022644"/>
    </source>
</evidence>
<evidence type="ECO:0000256" key="13">
    <source>
        <dbReference type="SAM" id="MobiDB-lite"/>
    </source>
</evidence>
<organism evidence="15 16">
    <name type="scientific">Leishmania donovani</name>
    <dbReference type="NCBI Taxonomy" id="5661"/>
    <lineage>
        <taxon>Eukaryota</taxon>
        <taxon>Discoba</taxon>
        <taxon>Euglenozoa</taxon>
        <taxon>Kinetoplastea</taxon>
        <taxon>Metakinetoplastina</taxon>
        <taxon>Trypanosomatida</taxon>
        <taxon>Trypanosomatidae</taxon>
        <taxon>Leishmaniinae</taxon>
        <taxon>Leishmania</taxon>
    </lineage>
</organism>
<protein>
    <recommendedName>
        <fullName evidence="4">L-gulonolactone oxidase</fullName>
        <ecNumber evidence="4">1.1.3.8</ecNumber>
    </recommendedName>
</protein>